<evidence type="ECO:0000313" key="1">
    <source>
        <dbReference type="EMBL" id="AYN69008.1"/>
    </source>
</evidence>
<name>A0A3G2L9R4_9FLAO</name>
<dbReference type="EMBL" id="CP032050">
    <property type="protein sequence ID" value="AYN69008.1"/>
    <property type="molecule type" value="Genomic_DNA"/>
</dbReference>
<dbReference type="InterPro" id="IPR011990">
    <property type="entry name" value="TPR-like_helical_dom_sf"/>
</dbReference>
<proteinExistence type="predicted"/>
<protein>
    <submittedName>
        <fullName evidence="1">SusD/RagB family nutrient-binding outer membrane lipoprotein</fullName>
    </submittedName>
</protein>
<dbReference type="RefSeq" id="WP_121850015.1">
    <property type="nucleotide sequence ID" value="NZ_CP032050.1"/>
</dbReference>
<dbReference type="OrthoDB" id="725917at2"/>
<dbReference type="Pfam" id="PF12771">
    <property type="entry name" value="SusD-like_2"/>
    <property type="match status" value="1"/>
</dbReference>
<organism evidence="1 2">
    <name type="scientific">Euzebyella marina</name>
    <dbReference type="NCBI Taxonomy" id="1761453"/>
    <lineage>
        <taxon>Bacteria</taxon>
        <taxon>Pseudomonadati</taxon>
        <taxon>Bacteroidota</taxon>
        <taxon>Flavobacteriia</taxon>
        <taxon>Flavobacteriales</taxon>
        <taxon>Flavobacteriaceae</taxon>
        <taxon>Euzebyella</taxon>
    </lineage>
</organism>
<dbReference type="PROSITE" id="PS51257">
    <property type="entry name" value="PROKAR_LIPOPROTEIN"/>
    <property type="match status" value="1"/>
</dbReference>
<accession>A0A3G2L9R4</accession>
<gene>
    <name evidence="1" type="ORF">D1013_17280</name>
</gene>
<keyword evidence="2" id="KW-1185">Reference proteome</keyword>
<dbReference type="SUPFAM" id="SSF48452">
    <property type="entry name" value="TPR-like"/>
    <property type="match status" value="1"/>
</dbReference>
<keyword evidence="1" id="KW-0449">Lipoprotein</keyword>
<sequence length="472" mass="51662">MKKYFITFISIALIAVSCEVNEEYNRDSKYPTIVPGSGLFTNAARNLFDLMNSASVNDNVFRLYAQYWAQTTYPDESQYNQITRNIGGSIWNTLYRDVLQDLKGARANLIEEEADNLNNKLAIIEFMEVYAYSVLVDTFGDVPYSEALDFENSTPAYDDAGTIYASLIEKLNGAITSMGSGSGFEATQDPIYGGDMTKWRKAANSLRLRMALRLADVNASLAQSTAEAAAAATLITENADNFGIQYLGAAPNTNPVWVSLVQSGRNDFVAADTFIDVLNGLEDPRRQFYFETLDGEYVGGIYGSANSPASASAISDLLKAPDLIGNILTASEVHFLLSEAAARGYAVGGTQEEFYAGGIETSILEWGGTQEEIDAYLAQPSVAYATAEGDWKQKIATQKWIAMFNNGMEGWTTWRLFDQPTLNVPDGFTAEDIPTRFLYPISEATLNGEELDAAISAIGGDSQTTKLFWDVN</sequence>
<dbReference type="KEGG" id="emar:D1013_17280"/>
<dbReference type="AlphaFoldDB" id="A0A3G2L9R4"/>
<dbReference type="InterPro" id="IPR041662">
    <property type="entry name" value="SusD-like_2"/>
</dbReference>
<evidence type="ECO:0000313" key="2">
    <source>
        <dbReference type="Proteomes" id="UP000276309"/>
    </source>
</evidence>
<dbReference type="Proteomes" id="UP000276309">
    <property type="component" value="Chromosome"/>
</dbReference>
<reference evidence="1 2" key="1">
    <citation type="submission" date="2018-08" db="EMBL/GenBank/DDBJ databases">
        <title>The reduced genetic potential of extracellular carbohydrate catabolism in Euzebyella marina RN62, a Flavobacteriia bacterium isolated from the hadal water.</title>
        <authorList>
            <person name="Xue C."/>
        </authorList>
    </citation>
    <scope>NUCLEOTIDE SEQUENCE [LARGE SCALE GENOMIC DNA]</scope>
    <source>
        <strain evidence="1 2">RN62</strain>
    </source>
</reference>
<dbReference type="Gene3D" id="1.25.40.390">
    <property type="match status" value="1"/>
</dbReference>